<evidence type="ECO:0000313" key="2">
    <source>
        <dbReference type="Proteomes" id="UP001243989"/>
    </source>
</evidence>
<dbReference type="Proteomes" id="UP001243989">
    <property type="component" value="Unassembled WGS sequence"/>
</dbReference>
<evidence type="ECO:0000313" key="1">
    <source>
        <dbReference type="EMBL" id="KAK1637232.1"/>
    </source>
</evidence>
<gene>
    <name evidence="1" type="ORF">BDP81DRAFT_220848</name>
</gene>
<protein>
    <submittedName>
        <fullName evidence="1">Uncharacterized protein</fullName>
    </submittedName>
</protein>
<name>A0AAI9ZV76_9PEZI</name>
<dbReference type="RefSeq" id="XP_060445839.1">
    <property type="nucleotide sequence ID" value="XM_060582796.1"/>
</dbReference>
<proteinExistence type="predicted"/>
<organism evidence="1 2">
    <name type="scientific">Colletotrichum phormii</name>
    <dbReference type="NCBI Taxonomy" id="359342"/>
    <lineage>
        <taxon>Eukaryota</taxon>
        <taxon>Fungi</taxon>
        <taxon>Dikarya</taxon>
        <taxon>Ascomycota</taxon>
        <taxon>Pezizomycotina</taxon>
        <taxon>Sordariomycetes</taxon>
        <taxon>Hypocreomycetidae</taxon>
        <taxon>Glomerellales</taxon>
        <taxon>Glomerellaceae</taxon>
        <taxon>Colletotrichum</taxon>
        <taxon>Colletotrichum acutatum species complex</taxon>
    </lineage>
</organism>
<sequence length="247" mass="26545">MLPPKSCPAPATSSWIHEPSLLQYRRDQLHISLHPDHTSHSSIPRIIEAPKVTDPAIAMLELSSRSPRKSAEQGAHDCDNEEGLPTLCMIGQLAIVGRPLPSNATLGVLDGGLLIQRCTKATSTYQVGIKAWLGTHISHVARVPSSYRPSVFACPICAQPGLLSPLLLPLGTTLHKSSHPVPKSYSDLSGNNPPAQQRKSFCHSPIGALLYTTGSVLRQELARPMASTREPTQAGHKICLPSGVFLD</sequence>
<reference evidence="1" key="1">
    <citation type="submission" date="2021-06" db="EMBL/GenBank/DDBJ databases">
        <title>Comparative genomics, transcriptomics and evolutionary studies reveal genomic signatures of adaptation to plant cell wall in hemibiotrophic fungi.</title>
        <authorList>
            <consortium name="DOE Joint Genome Institute"/>
            <person name="Baroncelli R."/>
            <person name="Diaz J.F."/>
            <person name="Benocci T."/>
            <person name="Peng M."/>
            <person name="Battaglia E."/>
            <person name="Haridas S."/>
            <person name="Andreopoulos W."/>
            <person name="Labutti K."/>
            <person name="Pangilinan J."/>
            <person name="Floch G.L."/>
            <person name="Makela M.R."/>
            <person name="Henrissat B."/>
            <person name="Grigoriev I.V."/>
            <person name="Crouch J.A."/>
            <person name="De Vries R.P."/>
            <person name="Sukno S.A."/>
            <person name="Thon M.R."/>
        </authorList>
    </citation>
    <scope>NUCLEOTIDE SEQUENCE</scope>
    <source>
        <strain evidence="1">CBS 102054</strain>
    </source>
</reference>
<accession>A0AAI9ZV76</accession>
<keyword evidence="2" id="KW-1185">Reference proteome</keyword>
<comment type="caution">
    <text evidence="1">The sequence shown here is derived from an EMBL/GenBank/DDBJ whole genome shotgun (WGS) entry which is preliminary data.</text>
</comment>
<dbReference type="GeneID" id="85467658"/>
<dbReference type="AlphaFoldDB" id="A0AAI9ZV76"/>
<dbReference type="EMBL" id="JAHMHQ010000009">
    <property type="protein sequence ID" value="KAK1637232.1"/>
    <property type="molecule type" value="Genomic_DNA"/>
</dbReference>